<dbReference type="Proteomes" id="UP000607653">
    <property type="component" value="Unassembled WGS sequence"/>
</dbReference>
<sequence>MTSSSSTLNPAFITWEKQDALLLSWLLSAMLWKSLEKHFASKPQVQVMQLHVELQHLRKGMLPMVDYLQKAKLLANSLAVVGSPISEFDLNLRILMGLGPDYEAFVTSANARSDELSTEELNGTLLNHELQKEYFKLEFQSCPFSSNTAFRGPNNNNKSRVSLDQSSRYG</sequence>
<evidence type="ECO:0000313" key="2">
    <source>
        <dbReference type="EMBL" id="DAD20672.1"/>
    </source>
</evidence>
<dbReference type="EMBL" id="DUZY01000001">
    <property type="protein sequence ID" value="DAD20672.1"/>
    <property type="molecule type" value="Genomic_DNA"/>
</dbReference>
<evidence type="ECO:0008006" key="4">
    <source>
        <dbReference type="Google" id="ProtNLM"/>
    </source>
</evidence>
<feature type="region of interest" description="Disordered" evidence="1">
    <location>
        <begin position="148"/>
        <end position="170"/>
    </location>
</feature>
<protein>
    <recommendedName>
        <fullName evidence="4">Retrovirus-related Pol polyprotein from transposon TNT 1-94</fullName>
    </recommendedName>
</protein>
<dbReference type="AlphaFoldDB" id="A0A822XKZ4"/>
<dbReference type="PANTHER" id="PTHR47481">
    <property type="match status" value="1"/>
</dbReference>
<dbReference type="Pfam" id="PF14223">
    <property type="entry name" value="Retrotran_gag_2"/>
    <property type="match status" value="1"/>
</dbReference>
<evidence type="ECO:0000256" key="1">
    <source>
        <dbReference type="SAM" id="MobiDB-lite"/>
    </source>
</evidence>
<organism evidence="2 3">
    <name type="scientific">Nelumbo nucifera</name>
    <name type="common">Sacred lotus</name>
    <dbReference type="NCBI Taxonomy" id="4432"/>
    <lineage>
        <taxon>Eukaryota</taxon>
        <taxon>Viridiplantae</taxon>
        <taxon>Streptophyta</taxon>
        <taxon>Embryophyta</taxon>
        <taxon>Tracheophyta</taxon>
        <taxon>Spermatophyta</taxon>
        <taxon>Magnoliopsida</taxon>
        <taxon>Proteales</taxon>
        <taxon>Nelumbonaceae</taxon>
        <taxon>Nelumbo</taxon>
    </lineage>
</organism>
<name>A0A822XKZ4_NELNU</name>
<reference evidence="2 3" key="1">
    <citation type="journal article" date="2020" name="Mol. Biol. Evol.">
        <title>Distinct Expression and Methylation Patterns for Genes with Different Fates following a Single Whole-Genome Duplication in Flowering Plants.</title>
        <authorList>
            <person name="Shi T."/>
            <person name="Rahmani R.S."/>
            <person name="Gugger P.F."/>
            <person name="Wang M."/>
            <person name="Li H."/>
            <person name="Zhang Y."/>
            <person name="Li Z."/>
            <person name="Wang Q."/>
            <person name="Van de Peer Y."/>
            <person name="Marchal K."/>
            <person name="Chen J."/>
        </authorList>
    </citation>
    <scope>NUCLEOTIDE SEQUENCE [LARGE SCALE GENOMIC DNA]</scope>
    <source>
        <tissue evidence="2">Leaf</tissue>
    </source>
</reference>
<gene>
    <name evidence="2" type="ORF">HUJ06_022135</name>
</gene>
<accession>A0A822XKZ4</accession>
<evidence type="ECO:0000313" key="3">
    <source>
        <dbReference type="Proteomes" id="UP000607653"/>
    </source>
</evidence>
<comment type="caution">
    <text evidence="2">The sequence shown here is derived from an EMBL/GenBank/DDBJ whole genome shotgun (WGS) entry which is preliminary data.</text>
</comment>
<proteinExistence type="predicted"/>
<keyword evidence="3" id="KW-1185">Reference proteome</keyword>
<dbReference type="PANTHER" id="PTHR47481:SF22">
    <property type="entry name" value="RETROTRANSPOSON GAG DOMAIN-CONTAINING PROTEIN"/>
    <property type="match status" value="1"/>
</dbReference>